<sequence length="861" mass="92320">MKNKKSNVAGYSKIFLLLLLAFAAVQCVSAADLPSNPIAGEMHVNINTANSGGYYIKFDGGGLNALHLTTSTSDYYGQLTTTSMQSGTFYVSDTGGRGFFNNMLLMIALRKPSDDEEQIPDDFRIKIRSSGYKWPSTGILNMPPTAENTEYVSGAVDQAFTLSSFSYGPQKWKPAGNNDPLNYPIYGDQDMSDDEEFYIFFVDLKVGALGENCGLTGLTDNGMVKVEYTIENLDSGLVAFNTYGWCAENQANQGEGISWTNRVSGDGSSGYVVNIIGSGGGEGGSSSGKLDYGSDRSGSSESWKPKVGNLNISSVPQGAKVYLDGVYSGQETNASFVDLPAGDYVITLELDEYEIAGPNTVTVKSGYIVEKGFNMTRGSGSCFISSTPDGADVFIDGKDTLWHTDSLITDVKSGNHTVTVYREGYEPQSSNVSIRMNQRSELEFIFGNEGGAPEMTGTSGGDSGATESGVIPDVSPRSGNLPAETDSISGEEGDGGIFSFINELFGGFFSAPTDKADEPSEPAGLKGDASAVDAVQEVPESVEIADITDPATPSDQNPGENLPSGDTGGLYVTSYPDNLDITLNSVKTDVKTPHYFYGLKEGSHKVQVTVPSDAAKSVQKSVFIIAGEDGYVKLEPEVFTQKIPVTIQSKYFKDSEFFIEGEYPGYTYPSKVNIEKSGTFITTEKDGVFYTFNTGYREENSVINIGNSGSGDTAGSISVTTEPDGASVTIDGQNTGLKTPCTIGGITEGHHTLVVSKAGHYPECKKFRFVNTGDSGDSEYDFILDEYSYGSLFIDSNPPGSMIYLKGSYTGVKTPHDFEYIPIGSYNVGIVYNRIVFKESIVTVEPYEKSGITVYNTTLDI</sequence>
<name>H1YY02_9EURY</name>
<dbReference type="RefSeq" id="WP_004079656.1">
    <property type="nucleotide sequence ID" value="NZ_CM001436.1"/>
</dbReference>
<dbReference type="AlphaFoldDB" id="H1YY02"/>
<organism evidence="3 4">
    <name type="scientific">Methanoplanus limicola DSM 2279</name>
    <dbReference type="NCBI Taxonomy" id="937775"/>
    <lineage>
        <taxon>Archaea</taxon>
        <taxon>Methanobacteriati</taxon>
        <taxon>Methanobacteriota</taxon>
        <taxon>Stenosarchaea group</taxon>
        <taxon>Methanomicrobia</taxon>
        <taxon>Methanomicrobiales</taxon>
        <taxon>Methanomicrobiaceae</taxon>
        <taxon>Methanoplanus</taxon>
    </lineage>
</organism>
<evidence type="ECO:0000256" key="1">
    <source>
        <dbReference type="SAM" id="MobiDB-lite"/>
    </source>
</evidence>
<dbReference type="InterPro" id="IPR013229">
    <property type="entry name" value="PEGA"/>
</dbReference>
<dbReference type="PANTHER" id="PTHR36194:SF1">
    <property type="entry name" value="S-LAYER-LIKE PROTEIN"/>
    <property type="match status" value="1"/>
</dbReference>
<evidence type="ECO:0000313" key="3">
    <source>
        <dbReference type="EMBL" id="EHQ36937.1"/>
    </source>
</evidence>
<dbReference type="InParanoid" id="H1YY02"/>
<accession>H1YY02</accession>
<reference evidence="3 4" key="1">
    <citation type="submission" date="2011-10" db="EMBL/GenBank/DDBJ databases">
        <title>The Improved High-Quality Draft genome of Methanoplanus limicola DSM 2279.</title>
        <authorList>
            <consortium name="US DOE Joint Genome Institute (JGI-PGF)"/>
            <person name="Lucas S."/>
            <person name="Copeland A."/>
            <person name="Lapidus A."/>
            <person name="Glavina del Rio T."/>
            <person name="Dalin E."/>
            <person name="Tice H."/>
            <person name="Bruce D."/>
            <person name="Goodwin L."/>
            <person name="Pitluck S."/>
            <person name="Peters L."/>
            <person name="Mikhailova N."/>
            <person name="Lu M."/>
            <person name="Kyrpides N."/>
            <person name="Mavromatis K."/>
            <person name="Ivanova N."/>
            <person name="Markowitz V."/>
            <person name="Cheng J.-F."/>
            <person name="Hugenholtz P."/>
            <person name="Woyke T."/>
            <person name="Wu D."/>
            <person name="Wirth R."/>
            <person name="Brambilla E.-M."/>
            <person name="Klenk H.-P."/>
            <person name="Eisen J.A."/>
        </authorList>
    </citation>
    <scope>NUCLEOTIDE SEQUENCE [LARGE SCALE GENOMIC DNA]</scope>
    <source>
        <strain evidence="3 4">DSM 2279</strain>
    </source>
</reference>
<dbReference type="PANTHER" id="PTHR36194">
    <property type="entry name" value="S-LAYER-LIKE PROTEIN"/>
    <property type="match status" value="1"/>
</dbReference>
<feature type="domain" description="PEGA" evidence="2">
    <location>
        <begin position="308"/>
        <end position="356"/>
    </location>
</feature>
<dbReference type="STRING" id="937775.Metlim_2904"/>
<proteinExistence type="predicted"/>
<feature type="region of interest" description="Disordered" evidence="1">
    <location>
        <begin position="451"/>
        <end position="493"/>
    </location>
</feature>
<evidence type="ECO:0000313" key="4">
    <source>
        <dbReference type="Proteomes" id="UP000005741"/>
    </source>
</evidence>
<gene>
    <name evidence="3" type="ORF">Metlim_2904</name>
</gene>
<feature type="domain" description="PEGA" evidence="2">
    <location>
        <begin position="790"/>
        <end position="844"/>
    </location>
</feature>
<dbReference type="HOGENOM" id="CLU_332242_0_0_2"/>
<dbReference type="Proteomes" id="UP000005741">
    <property type="component" value="Chromosome"/>
</dbReference>
<protein>
    <submittedName>
        <fullName evidence="3">PEGA domain protein</fullName>
    </submittedName>
</protein>
<feature type="region of interest" description="Disordered" evidence="1">
    <location>
        <begin position="281"/>
        <end position="305"/>
    </location>
</feature>
<feature type="domain" description="PEGA" evidence="2">
    <location>
        <begin position="715"/>
        <end position="761"/>
    </location>
</feature>
<feature type="domain" description="PEGA" evidence="2">
    <location>
        <begin position="380"/>
        <end position="442"/>
    </location>
</feature>
<dbReference type="OrthoDB" id="112349at2157"/>
<feature type="region of interest" description="Disordered" evidence="1">
    <location>
        <begin position="547"/>
        <end position="569"/>
    </location>
</feature>
<evidence type="ECO:0000259" key="2">
    <source>
        <dbReference type="Pfam" id="PF08308"/>
    </source>
</evidence>
<dbReference type="EMBL" id="CM001436">
    <property type="protein sequence ID" value="EHQ36937.1"/>
    <property type="molecule type" value="Genomic_DNA"/>
</dbReference>
<dbReference type="Pfam" id="PF08308">
    <property type="entry name" value="PEGA"/>
    <property type="match status" value="4"/>
</dbReference>
<keyword evidence="4" id="KW-1185">Reference proteome</keyword>